<proteinExistence type="predicted"/>
<sequence length="149" mass="16571">MWTIIITLVIGLLIILFARKFQNNESLSTSASEDASFVDNVLYTFEIVDESSYQTNLKTIVENTDPASKLIEVAARVLSEPSNPSDQHAIRVEVQGLTVGYLNSQDAKQLAGHNIDKKVSAAITSRKQTNPDQVYYTVKLALKQLDDLR</sequence>
<evidence type="ECO:0000313" key="2">
    <source>
        <dbReference type="Proteomes" id="UP001159329"/>
    </source>
</evidence>
<dbReference type="RefSeq" id="WP_279694814.1">
    <property type="nucleotide sequence ID" value="NZ_JAOEEO010000001.1"/>
</dbReference>
<reference evidence="1" key="1">
    <citation type="submission" date="2022-09" db="EMBL/GenBank/DDBJ databases">
        <title>Intensive care unit water sources are persistently colonized with multi-drug resistant bacteria and are the site of extensive horizontal gene transfer of antibiotic resistance genes.</title>
        <authorList>
            <person name="Diorio-Toth L."/>
        </authorList>
    </citation>
    <scope>NUCLEOTIDE SEQUENCE</scope>
    <source>
        <strain evidence="1">GD04005</strain>
    </source>
</reference>
<accession>A0AA42I6Q4</accession>
<dbReference type="Proteomes" id="UP001159329">
    <property type="component" value="Unassembled WGS sequence"/>
</dbReference>
<gene>
    <name evidence="1" type="ORF">N7644_06195</name>
</gene>
<comment type="caution">
    <text evidence="1">The sequence shown here is derived from an EMBL/GenBank/DDBJ whole genome shotgun (WGS) entry which is preliminary data.</text>
</comment>
<name>A0AA42I6Q4_9GAMM</name>
<evidence type="ECO:0000313" key="1">
    <source>
        <dbReference type="EMBL" id="MDH0563279.1"/>
    </source>
</evidence>
<evidence type="ECO:0008006" key="3">
    <source>
        <dbReference type="Google" id="ProtNLM"/>
    </source>
</evidence>
<dbReference type="Gene3D" id="3.30.70.2330">
    <property type="match status" value="1"/>
</dbReference>
<protein>
    <recommendedName>
        <fullName evidence="3">HIRAN domain-containing protein</fullName>
    </recommendedName>
</protein>
<dbReference type="AlphaFoldDB" id="A0AA42I6Q4"/>
<organism evidence="1 2">
    <name type="scientific">Acinetobacter courvalinii</name>
    <dbReference type="NCBI Taxonomy" id="280147"/>
    <lineage>
        <taxon>Bacteria</taxon>
        <taxon>Pseudomonadati</taxon>
        <taxon>Pseudomonadota</taxon>
        <taxon>Gammaproteobacteria</taxon>
        <taxon>Moraxellales</taxon>
        <taxon>Moraxellaceae</taxon>
        <taxon>Acinetobacter</taxon>
    </lineage>
</organism>
<dbReference type="EMBL" id="JAOEEO010000001">
    <property type="protein sequence ID" value="MDH0563279.1"/>
    <property type="molecule type" value="Genomic_DNA"/>
</dbReference>